<evidence type="ECO:0000313" key="2">
    <source>
        <dbReference type="Proteomes" id="UP000829398"/>
    </source>
</evidence>
<name>A0ACB8NEA0_CITSI</name>
<reference evidence="2" key="1">
    <citation type="journal article" date="2023" name="Hortic. Res.">
        <title>A chromosome-level phased genome enabling allele-level studies in sweet orange: a case study on citrus Huanglongbing tolerance.</title>
        <authorList>
            <person name="Wu B."/>
            <person name="Yu Q."/>
            <person name="Deng Z."/>
            <person name="Duan Y."/>
            <person name="Luo F."/>
            <person name="Gmitter F. Jr."/>
        </authorList>
    </citation>
    <scope>NUCLEOTIDE SEQUENCE [LARGE SCALE GENOMIC DNA]</scope>
    <source>
        <strain evidence="2">cv. Valencia</strain>
    </source>
</reference>
<proteinExistence type="predicted"/>
<dbReference type="Proteomes" id="UP000829398">
    <property type="component" value="Chromosome 2"/>
</dbReference>
<evidence type="ECO:0000313" key="1">
    <source>
        <dbReference type="EMBL" id="KAH9796471.1"/>
    </source>
</evidence>
<accession>A0ACB8NEA0</accession>
<organism evidence="1 2">
    <name type="scientific">Citrus sinensis</name>
    <name type="common">Sweet orange</name>
    <name type="synonym">Citrus aurantium var. sinensis</name>
    <dbReference type="NCBI Taxonomy" id="2711"/>
    <lineage>
        <taxon>Eukaryota</taxon>
        <taxon>Viridiplantae</taxon>
        <taxon>Streptophyta</taxon>
        <taxon>Embryophyta</taxon>
        <taxon>Tracheophyta</taxon>
        <taxon>Spermatophyta</taxon>
        <taxon>Magnoliopsida</taxon>
        <taxon>eudicotyledons</taxon>
        <taxon>Gunneridae</taxon>
        <taxon>Pentapetalae</taxon>
        <taxon>rosids</taxon>
        <taxon>malvids</taxon>
        <taxon>Sapindales</taxon>
        <taxon>Rutaceae</taxon>
        <taxon>Aurantioideae</taxon>
        <taxon>Citrus</taxon>
    </lineage>
</organism>
<sequence>MSNCSSSLVEERWIKEPCKSSAGISWKRSCFSLESLYHHQAKQDPSLYIFVAVFLAFASFFLHRVVIRTPRMATKMKGIYKSFKYISQIFVVKEREMEIGYPTDVKHVAHIGWDGQSGSAPSWMNEFKAAPDFTSSIGNPVDSSPWSSQGMFLVLLSLPLFLYENKELKILFSKNRQSLAVLSRDNILISQEGIYEAYGLLTIDIFGGPFKKYVWENVIESVVERIN</sequence>
<protein>
    <submittedName>
        <fullName evidence="1">Uncharacterized protein</fullName>
    </submittedName>
</protein>
<dbReference type="EMBL" id="CM039171">
    <property type="protein sequence ID" value="KAH9796471.1"/>
    <property type="molecule type" value="Genomic_DNA"/>
</dbReference>
<comment type="caution">
    <text evidence="1">The sequence shown here is derived from an EMBL/GenBank/DDBJ whole genome shotgun (WGS) entry which is preliminary data.</text>
</comment>
<gene>
    <name evidence="1" type="ORF">KPL71_005541</name>
</gene>
<keyword evidence="2" id="KW-1185">Reference proteome</keyword>